<proteinExistence type="predicted"/>
<gene>
    <name evidence="2" type="ORF">KC19_2G065700</name>
</gene>
<dbReference type="EMBL" id="CM026422">
    <property type="protein sequence ID" value="KAG0586119.1"/>
    <property type="molecule type" value="Genomic_DNA"/>
</dbReference>
<dbReference type="AlphaFoldDB" id="A0A8T0ISX3"/>
<feature type="transmembrane region" description="Helical" evidence="1">
    <location>
        <begin position="36"/>
        <end position="62"/>
    </location>
</feature>
<keyword evidence="1" id="KW-0472">Membrane</keyword>
<evidence type="ECO:0000256" key="1">
    <source>
        <dbReference type="SAM" id="Phobius"/>
    </source>
</evidence>
<name>A0A8T0ISX3_CERPU</name>
<keyword evidence="3" id="KW-1185">Reference proteome</keyword>
<organism evidence="2 3">
    <name type="scientific">Ceratodon purpureus</name>
    <name type="common">Fire moss</name>
    <name type="synonym">Dicranum purpureum</name>
    <dbReference type="NCBI Taxonomy" id="3225"/>
    <lineage>
        <taxon>Eukaryota</taxon>
        <taxon>Viridiplantae</taxon>
        <taxon>Streptophyta</taxon>
        <taxon>Embryophyta</taxon>
        <taxon>Bryophyta</taxon>
        <taxon>Bryophytina</taxon>
        <taxon>Bryopsida</taxon>
        <taxon>Dicranidae</taxon>
        <taxon>Pseudoditrichales</taxon>
        <taxon>Ditrichaceae</taxon>
        <taxon>Ceratodon</taxon>
    </lineage>
</organism>
<accession>A0A8T0ISX3</accession>
<keyword evidence="1" id="KW-1133">Transmembrane helix</keyword>
<comment type="caution">
    <text evidence="2">The sequence shown here is derived from an EMBL/GenBank/DDBJ whole genome shotgun (WGS) entry which is preliminary data.</text>
</comment>
<dbReference type="Proteomes" id="UP000822688">
    <property type="component" value="Chromosome 2"/>
</dbReference>
<keyword evidence="1" id="KW-0812">Transmembrane</keyword>
<evidence type="ECO:0000313" key="2">
    <source>
        <dbReference type="EMBL" id="KAG0586119.1"/>
    </source>
</evidence>
<evidence type="ECO:0000313" key="3">
    <source>
        <dbReference type="Proteomes" id="UP000822688"/>
    </source>
</evidence>
<reference evidence="2" key="1">
    <citation type="submission" date="2020-06" db="EMBL/GenBank/DDBJ databases">
        <title>WGS assembly of Ceratodon purpureus strain R40.</title>
        <authorList>
            <person name="Carey S.B."/>
            <person name="Jenkins J."/>
            <person name="Shu S."/>
            <person name="Lovell J.T."/>
            <person name="Sreedasyam A."/>
            <person name="Maumus F."/>
            <person name="Tiley G.P."/>
            <person name="Fernandez-Pozo N."/>
            <person name="Barry K."/>
            <person name="Chen C."/>
            <person name="Wang M."/>
            <person name="Lipzen A."/>
            <person name="Daum C."/>
            <person name="Saski C.A."/>
            <person name="Payton A.C."/>
            <person name="Mcbreen J.C."/>
            <person name="Conrad R.E."/>
            <person name="Kollar L.M."/>
            <person name="Olsson S."/>
            <person name="Huttunen S."/>
            <person name="Landis J.B."/>
            <person name="Wickett N.J."/>
            <person name="Johnson M.G."/>
            <person name="Rensing S.A."/>
            <person name="Grimwood J."/>
            <person name="Schmutz J."/>
            <person name="Mcdaniel S.F."/>
        </authorList>
    </citation>
    <scope>NUCLEOTIDE SEQUENCE</scope>
    <source>
        <strain evidence="2">R40</strain>
    </source>
</reference>
<protein>
    <submittedName>
        <fullName evidence="2">Uncharacterized protein</fullName>
    </submittedName>
</protein>
<sequence length="188" mass="20528">MYSLAPYPLVASNVYKPGSASPEPNSLKSDQFHSNLAILTMAAKFSGVMAAIGLLFVGILLACTPAVAKEGSEGNLLEQPIKEVTELIPGDGVGGMVEDIPPCPCTPKLPYCCFKQALQALQELPFAKRSCECTPFTWRCCREQARKELPFEKPPCECTPVTWKCCRKQALKEMLSDCPCGPYTPWCC</sequence>